<dbReference type="EMBL" id="VSSQ01002796">
    <property type="protein sequence ID" value="MPM17435.1"/>
    <property type="molecule type" value="Genomic_DNA"/>
</dbReference>
<sequence>MKPAQGCLDKPFVSLHESIGHLAVVPYNILHIRGILETTLYLEGGDPRMSKCRNMLCKVQVFKGEEWFVADQHLPFVIDQVKVVAADLGTLATVTATAGNSAAYIALPAVAHTQSPVYKALQLH</sequence>
<comment type="caution">
    <text evidence="1">The sequence shown here is derived from an EMBL/GenBank/DDBJ whole genome shotgun (WGS) entry which is preliminary data.</text>
</comment>
<reference evidence="1" key="1">
    <citation type="submission" date="2019-08" db="EMBL/GenBank/DDBJ databases">
        <authorList>
            <person name="Kucharzyk K."/>
            <person name="Murdoch R.W."/>
            <person name="Higgins S."/>
            <person name="Loffler F."/>
        </authorList>
    </citation>
    <scope>NUCLEOTIDE SEQUENCE</scope>
</reference>
<name>A0A644XMR3_9ZZZZ</name>
<dbReference type="AlphaFoldDB" id="A0A644XMR3"/>
<protein>
    <submittedName>
        <fullName evidence="1">Uncharacterized protein</fullName>
    </submittedName>
</protein>
<organism evidence="1">
    <name type="scientific">bioreactor metagenome</name>
    <dbReference type="NCBI Taxonomy" id="1076179"/>
    <lineage>
        <taxon>unclassified sequences</taxon>
        <taxon>metagenomes</taxon>
        <taxon>ecological metagenomes</taxon>
    </lineage>
</organism>
<proteinExistence type="predicted"/>
<evidence type="ECO:0000313" key="1">
    <source>
        <dbReference type="EMBL" id="MPM17435.1"/>
    </source>
</evidence>
<gene>
    <name evidence="1" type="ORF">SDC9_63824</name>
</gene>
<accession>A0A644XMR3</accession>